<dbReference type="Proteomes" id="UP001570511">
    <property type="component" value="Unassembled WGS sequence"/>
</dbReference>
<sequence length="310" mass="32638">MSGDGDPRDADETFQVLLADGPRFSGPVVDLRARPERPPRRALVDAVRAGGPVPTDSPAIHAPAPGPAHAHVALLTAEAGIDRRSALAAVAAARGVETDHDESLTAARRALRDAPSTPVDAAELREARRRAAEVGTETERLRERVATIRGRVTALRDAEATDATAEALAAAEGSLSETMRRLSEVATERIAAEERLSLLAARARSVRDRRAARLRLEDRIGNEERAVRAARVAAVEDDFATARRRVLAGMDAGPGEDRTPTDEPEALADALAAARLAPVRAPVIVAPDVVAWLGGARATAALLAAPLVIC</sequence>
<comment type="caution">
    <text evidence="1">The sequence shown here is derived from an EMBL/GenBank/DDBJ whole genome shotgun (WGS) entry which is preliminary data.</text>
</comment>
<evidence type="ECO:0000313" key="1">
    <source>
        <dbReference type="EMBL" id="MFA1609541.1"/>
    </source>
</evidence>
<keyword evidence="2" id="KW-1185">Reference proteome</keyword>
<dbReference type="RefSeq" id="WP_372386580.1">
    <property type="nucleotide sequence ID" value="NZ_JBGNYA010000001.1"/>
</dbReference>
<dbReference type="AlphaFoldDB" id="A0ABD5MDX2"/>
<dbReference type="EMBL" id="JBGNYA010000001">
    <property type="protein sequence ID" value="MFA1609541.1"/>
    <property type="molecule type" value="Genomic_DNA"/>
</dbReference>
<reference evidence="1 2" key="1">
    <citation type="submission" date="2024-08" db="EMBL/GenBank/DDBJ databases">
        <title>Halobellus sp. MBLA0158 whole genome sequence.</title>
        <authorList>
            <person name="Hwang C.Y."/>
            <person name="Cho E.-S."/>
            <person name="Seo M.-J."/>
        </authorList>
    </citation>
    <scope>NUCLEOTIDE SEQUENCE [LARGE SCALE GENOMIC DNA]</scope>
    <source>
        <strain evidence="1 2">MBLA0158</strain>
    </source>
</reference>
<protein>
    <submittedName>
        <fullName evidence="1">Uncharacterized protein</fullName>
    </submittedName>
</protein>
<evidence type="ECO:0000313" key="2">
    <source>
        <dbReference type="Proteomes" id="UP001570511"/>
    </source>
</evidence>
<gene>
    <name evidence="1" type="ORF">OS889_00785</name>
</gene>
<accession>A0ABD5MDX2</accession>
<proteinExistence type="predicted"/>
<dbReference type="Pfam" id="PF25254">
    <property type="entry name" value="DUF7856"/>
    <property type="match status" value="1"/>
</dbReference>
<name>A0ABD5MDX2_9EURY</name>
<organism evidence="1 2">
    <name type="scientific">Halobellus rubicundus</name>
    <dbReference type="NCBI Taxonomy" id="2996466"/>
    <lineage>
        <taxon>Archaea</taxon>
        <taxon>Methanobacteriati</taxon>
        <taxon>Methanobacteriota</taxon>
        <taxon>Stenosarchaea group</taxon>
        <taxon>Halobacteria</taxon>
        <taxon>Halobacteriales</taxon>
        <taxon>Haloferacaceae</taxon>
        <taxon>Halobellus</taxon>
    </lineage>
</organism>
<dbReference type="InterPro" id="IPR057178">
    <property type="entry name" value="DUF7856"/>
</dbReference>